<dbReference type="InterPro" id="IPR003441">
    <property type="entry name" value="NAC-dom"/>
</dbReference>
<reference evidence="7" key="1">
    <citation type="submission" date="2020-03" db="EMBL/GenBank/DDBJ databases">
        <title>Picea wilsonii transcription factor NAC1 interacts with RBP1 to participate in plant tolerance to abiotic stress.</title>
        <authorList>
            <person name="Cui X."/>
            <person name="Zhang L."/>
        </authorList>
    </citation>
    <scope>NUCLEOTIDE SEQUENCE</scope>
</reference>
<dbReference type="GO" id="GO:0005634">
    <property type="term" value="C:nucleus"/>
    <property type="evidence" value="ECO:0007669"/>
    <property type="project" value="UniProtKB-SubCell"/>
</dbReference>
<dbReference type="AlphaFoldDB" id="A0A8E4LZ52"/>
<gene>
    <name evidence="7" type="primary">NAC1</name>
</gene>
<dbReference type="GO" id="GO:0006355">
    <property type="term" value="P:regulation of DNA-templated transcription"/>
    <property type="evidence" value="ECO:0007669"/>
    <property type="project" value="InterPro"/>
</dbReference>
<dbReference type="GO" id="GO:0003677">
    <property type="term" value="F:DNA binding"/>
    <property type="evidence" value="ECO:0007669"/>
    <property type="project" value="UniProtKB-KW"/>
</dbReference>
<dbReference type="Pfam" id="PF02365">
    <property type="entry name" value="NAM"/>
    <property type="match status" value="1"/>
</dbReference>
<dbReference type="EMBL" id="MT225401">
    <property type="protein sequence ID" value="QOQ33993.1"/>
    <property type="molecule type" value="mRNA"/>
</dbReference>
<comment type="subcellular location">
    <subcellularLocation>
        <location evidence="1">Nucleus</location>
    </subcellularLocation>
</comment>
<dbReference type="PANTHER" id="PTHR31719">
    <property type="entry name" value="NAC TRANSCRIPTION FACTOR 56"/>
    <property type="match status" value="1"/>
</dbReference>
<protein>
    <submittedName>
        <fullName evidence="7">NAC transcription factor</fullName>
    </submittedName>
</protein>
<keyword evidence="5" id="KW-0539">Nucleus</keyword>
<evidence type="ECO:0000259" key="6">
    <source>
        <dbReference type="PROSITE" id="PS51005"/>
    </source>
</evidence>
<dbReference type="PANTHER" id="PTHR31719:SF43">
    <property type="entry name" value="NAC TRANSCRIPTION FACTOR 56"/>
    <property type="match status" value="1"/>
</dbReference>
<feature type="domain" description="NAC" evidence="6">
    <location>
        <begin position="11"/>
        <end position="166"/>
    </location>
</feature>
<evidence type="ECO:0000256" key="2">
    <source>
        <dbReference type="ARBA" id="ARBA00023015"/>
    </source>
</evidence>
<evidence type="ECO:0000256" key="5">
    <source>
        <dbReference type="ARBA" id="ARBA00023242"/>
    </source>
</evidence>
<evidence type="ECO:0000256" key="3">
    <source>
        <dbReference type="ARBA" id="ARBA00023125"/>
    </source>
</evidence>
<evidence type="ECO:0000256" key="1">
    <source>
        <dbReference type="ARBA" id="ARBA00004123"/>
    </source>
</evidence>
<accession>A0A8E4LZ52</accession>
<name>A0A8E4LZ52_PICWI</name>
<dbReference type="FunFam" id="2.170.150.80:FF:000008">
    <property type="entry name" value="NAC domain-containing protein 72-like"/>
    <property type="match status" value="1"/>
</dbReference>
<organism evidence="7">
    <name type="scientific">Picea wilsonii</name>
    <name type="common">Wilson's spruce</name>
    <dbReference type="NCBI Taxonomy" id="162304"/>
    <lineage>
        <taxon>Eukaryota</taxon>
        <taxon>Viridiplantae</taxon>
        <taxon>Streptophyta</taxon>
        <taxon>Embryophyta</taxon>
        <taxon>Tracheophyta</taxon>
        <taxon>Spermatophyta</taxon>
        <taxon>Pinopsida</taxon>
        <taxon>Pinidae</taxon>
        <taxon>Conifers I</taxon>
        <taxon>Pinales</taxon>
        <taxon>Pinaceae</taxon>
        <taxon>Picea</taxon>
    </lineage>
</organism>
<proteinExistence type="evidence at transcript level"/>
<keyword evidence="4" id="KW-0804">Transcription</keyword>
<dbReference type="PROSITE" id="PS51005">
    <property type="entry name" value="NAC"/>
    <property type="match status" value="1"/>
</dbReference>
<evidence type="ECO:0000313" key="7">
    <source>
        <dbReference type="EMBL" id="QOQ33993.1"/>
    </source>
</evidence>
<keyword evidence="2" id="KW-0805">Transcription regulation</keyword>
<evidence type="ECO:0000256" key="4">
    <source>
        <dbReference type="ARBA" id="ARBA00023163"/>
    </source>
</evidence>
<sequence length="271" mass="30231">MEGSEFHPQVLPPGFRFHPTDEELLIHYLKKKVSASALPASIIAEIDLYKHDPWDLPAKACYGEREWYFFSPRDRKYPNGARPNRSAGSGYWKATGAEKPIVVMSGTTSSQKVGVKKSLVFYKGMPLKGLKTNWIMHEYCLAETMPTKSNRSLRLDDWVLCRIYKKVSHSATAVSNPELEAPSPADVQQESVMPKFSSFSGLLQSDGPFMESFLSHDLSDAYKAALSDAEPSSTVVPQQLNSSETRGHLSMSMALNCDELSSVYPAEWQTV</sequence>
<keyword evidence="3" id="KW-0238">DNA-binding</keyword>